<dbReference type="PROSITE" id="PS00710">
    <property type="entry name" value="PGM_PMM"/>
    <property type="match status" value="1"/>
</dbReference>
<dbReference type="InterPro" id="IPR005846">
    <property type="entry name" value="A-D-PHexomutase_a/b/a-III"/>
</dbReference>
<gene>
    <name evidence="12" type="ORF">LGQ03_15675</name>
</gene>
<dbReference type="Proteomes" id="UP001138961">
    <property type="component" value="Unassembled WGS sequence"/>
</dbReference>
<name>A0ABS8BY59_9RHOB</name>
<dbReference type="InterPro" id="IPR005845">
    <property type="entry name" value="A-D-PHexomutase_a/b/a-II"/>
</dbReference>
<dbReference type="PANTHER" id="PTHR42946:SF1">
    <property type="entry name" value="PHOSPHOGLUCOMUTASE (ALPHA-D-GLUCOSE-1,6-BISPHOSPHATE-DEPENDENT)"/>
    <property type="match status" value="1"/>
</dbReference>
<dbReference type="InterPro" id="IPR036900">
    <property type="entry name" value="A-D-PHexomutase_C_sf"/>
</dbReference>
<reference evidence="12" key="1">
    <citation type="submission" date="2021-10" db="EMBL/GenBank/DDBJ databases">
        <title>Loktanella gaetbuli sp. nov., isolated from a tidal flat.</title>
        <authorList>
            <person name="Park S."/>
            <person name="Yoon J.-H."/>
        </authorList>
    </citation>
    <scope>NUCLEOTIDE SEQUENCE</scope>
    <source>
        <strain evidence="12">TSTF-M6</strain>
    </source>
</reference>
<keyword evidence="3" id="KW-0597">Phosphoprotein</keyword>
<dbReference type="InterPro" id="IPR005844">
    <property type="entry name" value="A-D-PHexomutase_a/b/a-I"/>
</dbReference>
<keyword evidence="5 7" id="KW-0460">Magnesium</keyword>
<keyword evidence="4 7" id="KW-0479">Metal-binding</keyword>
<comment type="caution">
    <text evidence="12">The sequence shown here is derived from an EMBL/GenBank/DDBJ whole genome shotgun (WGS) entry which is preliminary data.</text>
</comment>
<dbReference type="Pfam" id="PF00408">
    <property type="entry name" value="PGM_PMM_IV"/>
    <property type="match status" value="1"/>
</dbReference>
<evidence type="ECO:0000256" key="1">
    <source>
        <dbReference type="ARBA" id="ARBA00001946"/>
    </source>
</evidence>
<keyword evidence="6" id="KW-0413">Isomerase</keyword>
<dbReference type="PANTHER" id="PTHR42946">
    <property type="entry name" value="PHOSPHOHEXOSE MUTASE"/>
    <property type="match status" value="1"/>
</dbReference>
<dbReference type="SUPFAM" id="SSF55957">
    <property type="entry name" value="Phosphoglucomutase, C-terminal domain"/>
    <property type="match status" value="1"/>
</dbReference>
<feature type="domain" description="Alpha-D-phosphohexomutase alpha/beta/alpha" evidence="11">
    <location>
        <begin position="261"/>
        <end position="357"/>
    </location>
</feature>
<dbReference type="EMBL" id="JAJATZ010000010">
    <property type="protein sequence ID" value="MCB5200677.1"/>
    <property type="molecule type" value="Genomic_DNA"/>
</dbReference>
<comment type="similarity">
    <text evidence="2 7">Belongs to the phosphohexose mutase family.</text>
</comment>
<feature type="domain" description="Alpha-D-phosphohexomutase alpha/beta/alpha" evidence="9">
    <location>
        <begin position="4"/>
        <end position="127"/>
    </location>
</feature>
<evidence type="ECO:0000259" key="10">
    <source>
        <dbReference type="Pfam" id="PF02879"/>
    </source>
</evidence>
<dbReference type="InterPro" id="IPR050060">
    <property type="entry name" value="Phosphoglucosamine_mutase"/>
</dbReference>
<dbReference type="InterPro" id="IPR016066">
    <property type="entry name" value="A-D-PHexomutase_CS"/>
</dbReference>
<evidence type="ECO:0000259" key="11">
    <source>
        <dbReference type="Pfam" id="PF02880"/>
    </source>
</evidence>
<dbReference type="RefSeq" id="WP_226749155.1">
    <property type="nucleotide sequence ID" value="NZ_JAJATZ010000010.1"/>
</dbReference>
<sequence length="455" mass="46363">MPPKFGTSGLRGLVVDLTPDLVADHVRAFVAACDTGTGLFVGRDLRDSSPAIAAMVMEAARAEGLAVTDCGAVPTPALALASMGAGAAAVMITGSHIPADRNGLKFYLPGGEIGKDDEAAILAHLGRASADKAGTLTVNTTAGADYVARYVSAYGAALAGLTIGVYSHSAVGRDLLLAVVAGLGATPVELGRSDSFIPVDTEAVDPGVAAQLRDWAAEQHLDAIVSTDGDGDRPLLTDGAGRVIPGDILGQITGTALGAEVAVTPVSSNTGAEQVFGRVIRTRIGSPHVIAGMDQAGGRVVGYEANGGFLLGFDAEGPTGKLPALATRDAVLPWVAPLAAARRAGGLAALVADQPARFTAADRLQGVPTEASLALVEKLGSELQDRAAFLDDLDGAEQAIDRTDGLRMTLMDGRIVHLRPSGNAPELRLYVESDSADAAAMTLDRGLALLRRTLG</sequence>
<evidence type="ECO:0000256" key="5">
    <source>
        <dbReference type="ARBA" id="ARBA00022842"/>
    </source>
</evidence>
<proteinExistence type="inferred from homology"/>
<protein>
    <submittedName>
        <fullName evidence="12">Phosphomannomutase</fullName>
    </submittedName>
</protein>
<evidence type="ECO:0000256" key="7">
    <source>
        <dbReference type="RuleBase" id="RU004326"/>
    </source>
</evidence>
<evidence type="ECO:0000259" key="9">
    <source>
        <dbReference type="Pfam" id="PF02878"/>
    </source>
</evidence>
<evidence type="ECO:0000256" key="3">
    <source>
        <dbReference type="ARBA" id="ARBA00022553"/>
    </source>
</evidence>
<dbReference type="InterPro" id="IPR016055">
    <property type="entry name" value="A-D-PHexomutase_a/b/a-I/II/III"/>
</dbReference>
<evidence type="ECO:0000256" key="2">
    <source>
        <dbReference type="ARBA" id="ARBA00010231"/>
    </source>
</evidence>
<evidence type="ECO:0000313" key="13">
    <source>
        <dbReference type="Proteomes" id="UP001138961"/>
    </source>
</evidence>
<dbReference type="Gene3D" id="3.30.310.50">
    <property type="entry name" value="Alpha-D-phosphohexomutase, C-terminal domain"/>
    <property type="match status" value="1"/>
</dbReference>
<dbReference type="Pfam" id="PF02878">
    <property type="entry name" value="PGM_PMM_I"/>
    <property type="match status" value="1"/>
</dbReference>
<keyword evidence="13" id="KW-1185">Reference proteome</keyword>
<evidence type="ECO:0000256" key="6">
    <source>
        <dbReference type="ARBA" id="ARBA00023235"/>
    </source>
</evidence>
<dbReference type="Gene3D" id="3.40.120.10">
    <property type="entry name" value="Alpha-D-Glucose-1,6-Bisphosphate, subunit A, domain 3"/>
    <property type="match status" value="3"/>
</dbReference>
<evidence type="ECO:0000259" key="8">
    <source>
        <dbReference type="Pfam" id="PF00408"/>
    </source>
</evidence>
<dbReference type="Pfam" id="PF02879">
    <property type="entry name" value="PGM_PMM_II"/>
    <property type="match status" value="1"/>
</dbReference>
<organism evidence="12 13">
    <name type="scientific">Loktanella gaetbuli</name>
    <dbReference type="NCBI Taxonomy" id="2881335"/>
    <lineage>
        <taxon>Bacteria</taxon>
        <taxon>Pseudomonadati</taxon>
        <taxon>Pseudomonadota</taxon>
        <taxon>Alphaproteobacteria</taxon>
        <taxon>Rhodobacterales</taxon>
        <taxon>Roseobacteraceae</taxon>
        <taxon>Loktanella</taxon>
    </lineage>
</organism>
<feature type="domain" description="Alpha-D-phosphohexomutase C-terminal" evidence="8">
    <location>
        <begin position="385"/>
        <end position="440"/>
    </location>
</feature>
<dbReference type="Pfam" id="PF02880">
    <property type="entry name" value="PGM_PMM_III"/>
    <property type="match status" value="1"/>
</dbReference>
<dbReference type="CDD" id="cd03088">
    <property type="entry name" value="ManB"/>
    <property type="match status" value="1"/>
</dbReference>
<dbReference type="InterPro" id="IPR005843">
    <property type="entry name" value="A-D-PHexomutase_C"/>
</dbReference>
<dbReference type="SUPFAM" id="SSF53738">
    <property type="entry name" value="Phosphoglucomutase, first 3 domains"/>
    <property type="match status" value="3"/>
</dbReference>
<evidence type="ECO:0000256" key="4">
    <source>
        <dbReference type="ARBA" id="ARBA00022723"/>
    </source>
</evidence>
<evidence type="ECO:0000313" key="12">
    <source>
        <dbReference type="EMBL" id="MCB5200677.1"/>
    </source>
</evidence>
<accession>A0ABS8BY59</accession>
<feature type="domain" description="Alpha-D-phosphohexomutase alpha/beta/alpha" evidence="10">
    <location>
        <begin position="145"/>
        <end position="241"/>
    </location>
</feature>
<comment type="cofactor">
    <cofactor evidence="1">
        <name>Mg(2+)</name>
        <dbReference type="ChEBI" id="CHEBI:18420"/>
    </cofactor>
</comment>